<evidence type="ECO:0000256" key="4">
    <source>
        <dbReference type="ARBA" id="ARBA00022833"/>
    </source>
</evidence>
<evidence type="ECO:0000256" key="8">
    <source>
        <dbReference type="RuleBase" id="RU003956"/>
    </source>
</evidence>
<evidence type="ECO:0000256" key="6">
    <source>
        <dbReference type="ARBA" id="ARBA00048348"/>
    </source>
</evidence>
<dbReference type="Pfam" id="PF00484">
    <property type="entry name" value="Pro_CA"/>
    <property type="match status" value="1"/>
</dbReference>
<dbReference type="GO" id="GO:0015976">
    <property type="term" value="P:carbon utilization"/>
    <property type="evidence" value="ECO:0007669"/>
    <property type="project" value="InterPro"/>
</dbReference>
<evidence type="ECO:0000256" key="7">
    <source>
        <dbReference type="PIRSR" id="PIRSR601765-1"/>
    </source>
</evidence>
<name>A0A2N5XPN0_9HYPH</name>
<dbReference type="InterPro" id="IPR036874">
    <property type="entry name" value="Carbonic_anhydrase_sf"/>
</dbReference>
<comment type="similarity">
    <text evidence="1 8">Belongs to the beta-class carbonic anhydrase family.</text>
</comment>
<organism evidence="9 10">
    <name type="scientific">Cohaesibacter celericrescens</name>
    <dbReference type="NCBI Taxonomy" id="2067669"/>
    <lineage>
        <taxon>Bacteria</taxon>
        <taxon>Pseudomonadati</taxon>
        <taxon>Pseudomonadota</taxon>
        <taxon>Alphaproteobacteria</taxon>
        <taxon>Hyphomicrobiales</taxon>
        <taxon>Cohaesibacteraceae</taxon>
    </lineage>
</organism>
<keyword evidence="4 7" id="KW-0862">Zinc</keyword>
<protein>
    <recommendedName>
        <fullName evidence="2 8">Carbonic anhydrase</fullName>
        <ecNumber evidence="2 8">4.2.1.1</ecNumber>
    </recommendedName>
    <alternativeName>
        <fullName evidence="8">Carbonate dehydratase</fullName>
    </alternativeName>
</protein>
<evidence type="ECO:0000256" key="1">
    <source>
        <dbReference type="ARBA" id="ARBA00006217"/>
    </source>
</evidence>
<evidence type="ECO:0000256" key="5">
    <source>
        <dbReference type="ARBA" id="ARBA00023239"/>
    </source>
</evidence>
<evidence type="ECO:0000256" key="2">
    <source>
        <dbReference type="ARBA" id="ARBA00012925"/>
    </source>
</evidence>
<feature type="binding site" evidence="7">
    <location>
        <position position="106"/>
    </location>
    <ligand>
        <name>Zn(2+)</name>
        <dbReference type="ChEBI" id="CHEBI:29105"/>
    </ligand>
</feature>
<dbReference type="PROSITE" id="PS00705">
    <property type="entry name" value="PROK_CO2_ANHYDRASE_2"/>
    <property type="match status" value="1"/>
</dbReference>
<accession>A0A2N5XPN0</accession>
<dbReference type="SUPFAM" id="SSF53056">
    <property type="entry name" value="beta-carbonic anhydrase, cab"/>
    <property type="match status" value="1"/>
</dbReference>
<comment type="function">
    <text evidence="8">Reversible hydration of carbon dioxide.</text>
</comment>
<keyword evidence="3 7" id="KW-0479">Metal-binding</keyword>
<evidence type="ECO:0000313" key="9">
    <source>
        <dbReference type="EMBL" id="PLW76378.1"/>
    </source>
</evidence>
<dbReference type="OrthoDB" id="9797527at2"/>
<proteinExistence type="inferred from homology"/>
<feature type="binding site" evidence="7">
    <location>
        <position position="109"/>
    </location>
    <ligand>
        <name>Zn(2+)</name>
        <dbReference type="ChEBI" id="CHEBI:29105"/>
    </ligand>
</feature>
<evidence type="ECO:0000313" key="10">
    <source>
        <dbReference type="Proteomes" id="UP000234881"/>
    </source>
</evidence>
<dbReference type="GO" id="GO:0008270">
    <property type="term" value="F:zinc ion binding"/>
    <property type="evidence" value="ECO:0007669"/>
    <property type="project" value="UniProtKB-UniRule"/>
</dbReference>
<dbReference type="CDD" id="cd00884">
    <property type="entry name" value="beta_CA_cladeB"/>
    <property type="match status" value="1"/>
</dbReference>
<sequence>MPNLPTRLIKGYADFKNGRFETERARYEKLAELGQNPKIMVVGCCDSRAAPETIFDTGPGEIFVVRNVANFVPHASTQQTGVHGTTAALEFAVNGLEVDHIVVMGHGRCGGVKAYIEDDEPLTEGDYIGKWSGQLESVDNPIRFRALNRPDLDHCGLLERASVIQSMENLYSYRFIKERADKNLISLHGAWFDISSSELEYYDVDKGTFLKV</sequence>
<keyword evidence="10" id="KW-1185">Reference proteome</keyword>
<feature type="binding site" evidence="7">
    <location>
        <position position="46"/>
    </location>
    <ligand>
        <name>Zn(2+)</name>
        <dbReference type="ChEBI" id="CHEBI:29105"/>
    </ligand>
</feature>
<dbReference type="Proteomes" id="UP000234881">
    <property type="component" value="Unassembled WGS sequence"/>
</dbReference>
<dbReference type="EC" id="4.2.1.1" evidence="2 8"/>
<comment type="catalytic activity">
    <reaction evidence="6 8">
        <text>hydrogencarbonate + H(+) = CO2 + H2O</text>
        <dbReference type="Rhea" id="RHEA:10748"/>
        <dbReference type="ChEBI" id="CHEBI:15377"/>
        <dbReference type="ChEBI" id="CHEBI:15378"/>
        <dbReference type="ChEBI" id="CHEBI:16526"/>
        <dbReference type="ChEBI" id="CHEBI:17544"/>
        <dbReference type="EC" id="4.2.1.1"/>
    </reaction>
</comment>
<gene>
    <name evidence="9" type="ORF">C0081_15985</name>
</gene>
<dbReference type="SMART" id="SM00947">
    <property type="entry name" value="Pro_CA"/>
    <property type="match status" value="1"/>
</dbReference>
<comment type="caution">
    <text evidence="9">The sequence shown here is derived from an EMBL/GenBank/DDBJ whole genome shotgun (WGS) entry which is preliminary data.</text>
</comment>
<dbReference type="Gene3D" id="3.40.1050.10">
    <property type="entry name" value="Carbonic anhydrase"/>
    <property type="match status" value="1"/>
</dbReference>
<dbReference type="GO" id="GO:0004089">
    <property type="term" value="F:carbonate dehydratase activity"/>
    <property type="evidence" value="ECO:0007669"/>
    <property type="project" value="UniProtKB-UniRule"/>
</dbReference>
<dbReference type="InterPro" id="IPR001765">
    <property type="entry name" value="Carbonic_anhydrase"/>
</dbReference>
<dbReference type="PANTHER" id="PTHR11002">
    <property type="entry name" value="CARBONIC ANHYDRASE"/>
    <property type="match status" value="1"/>
</dbReference>
<feature type="binding site" evidence="7">
    <location>
        <position position="44"/>
    </location>
    <ligand>
        <name>Zn(2+)</name>
        <dbReference type="ChEBI" id="CHEBI:29105"/>
    </ligand>
</feature>
<comment type="cofactor">
    <cofactor evidence="7">
        <name>Zn(2+)</name>
        <dbReference type="ChEBI" id="CHEBI:29105"/>
    </cofactor>
    <text evidence="7">Binds 1 zinc ion per subunit.</text>
</comment>
<dbReference type="InterPro" id="IPR045066">
    <property type="entry name" value="Beta_CA_cladeB"/>
</dbReference>
<reference evidence="9 10" key="1">
    <citation type="submission" date="2018-01" db="EMBL/GenBank/DDBJ databases">
        <title>The draft genome sequence of Cohaesibacter sp. H1304.</title>
        <authorList>
            <person name="Wang N.-N."/>
            <person name="Du Z.-J."/>
        </authorList>
    </citation>
    <scope>NUCLEOTIDE SEQUENCE [LARGE SCALE GENOMIC DNA]</scope>
    <source>
        <strain evidence="9 10">H1304</strain>
    </source>
</reference>
<dbReference type="AlphaFoldDB" id="A0A2N5XPN0"/>
<dbReference type="InterPro" id="IPR015892">
    <property type="entry name" value="Carbonic_anhydrase_CS"/>
</dbReference>
<evidence type="ECO:0000256" key="3">
    <source>
        <dbReference type="ARBA" id="ARBA00022723"/>
    </source>
</evidence>
<dbReference type="EMBL" id="PKUQ01000031">
    <property type="protein sequence ID" value="PLW76378.1"/>
    <property type="molecule type" value="Genomic_DNA"/>
</dbReference>
<keyword evidence="5 8" id="KW-0456">Lyase</keyword>
<dbReference type="RefSeq" id="WP_101534813.1">
    <property type="nucleotide sequence ID" value="NZ_JBFHIU010000038.1"/>
</dbReference>
<dbReference type="PANTHER" id="PTHR11002:SF76">
    <property type="entry name" value="CARBONIC ANHYDRASE"/>
    <property type="match status" value="1"/>
</dbReference>